<feature type="transmembrane region" description="Helical" evidence="6">
    <location>
        <begin position="76"/>
        <end position="94"/>
    </location>
</feature>
<comment type="similarity">
    <text evidence="2">Belongs to the major facilitator superfamily. Nitrate/nitrite porter (TC 2.A.1.8) family.</text>
</comment>
<sequence>MSELKMPQVGASRKEIVANWQPENPEFWEKFGKKIAKQNLVISTIALTLAFCVWYLWATIAAQLNGAGFHFTTEQLFTLAALPGLVGATLRFVYTYMPALMGGKNWTFISTLILLVPVVWLGFAVQDTTTSYTTFMILTALIGLAGANFSSSMAYIGNFFPKSEKGTALGINGGVGNLGISVIYFLAPFAMGSAALGNVFGVTPAIIKGNAVYLANAAFMWIVPLVIILALMTRFMDNLPSEKPNPKNLVQIFGNKHTWALTLLYTCSFGAFSGYAAALGLLVGKEFPEVPFASIAFVGPLVAGALRPVGGWLSDKINSGTKVTFVSLIGLCATTALIAVGVDMHNFPFFFAMSVLTFVCCGFATGATFRMIPHVFGNPLLSSLITGFVAAVAAYGAFITPKIFGFVYSTFGSIHPAFAVLLAFNIVTVAVCFWFYVRKGANMNV</sequence>
<keyword evidence="5 6" id="KW-0472">Membrane</keyword>
<evidence type="ECO:0000313" key="7">
    <source>
        <dbReference type="EMBL" id="KXA63618.1"/>
    </source>
</evidence>
<dbReference type="InterPro" id="IPR036259">
    <property type="entry name" value="MFS_trans_sf"/>
</dbReference>
<feature type="transmembrane region" description="Helical" evidence="6">
    <location>
        <begin position="290"/>
        <end position="310"/>
    </location>
</feature>
<dbReference type="InterPro" id="IPR011701">
    <property type="entry name" value="MFS"/>
</dbReference>
<name>A0A133S3W7_9FIRM</name>
<dbReference type="InterPro" id="IPR044772">
    <property type="entry name" value="NO3_transporter"/>
</dbReference>
<feature type="transmembrane region" description="Helical" evidence="6">
    <location>
        <begin position="322"/>
        <end position="342"/>
    </location>
</feature>
<feature type="transmembrane region" description="Helical" evidence="6">
    <location>
        <begin position="135"/>
        <end position="157"/>
    </location>
</feature>
<dbReference type="Proteomes" id="UP000070226">
    <property type="component" value="Unassembled WGS sequence"/>
</dbReference>
<evidence type="ECO:0000256" key="1">
    <source>
        <dbReference type="ARBA" id="ARBA00004651"/>
    </source>
</evidence>
<feature type="transmembrane region" description="Helical" evidence="6">
    <location>
        <begin position="418"/>
        <end position="437"/>
    </location>
</feature>
<evidence type="ECO:0000256" key="6">
    <source>
        <dbReference type="SAM" id="Phobius"/>
    </source>
</evidence>
<feature type="transmembrane region" description="Helical" evidence="6">
    <location>
        <begin position="169"/>
        <end position="191"/>
    </location>
</feature>
<dbReference type="Pfam" id="PF07690">
    <property type="entry name" value="MFS_1"/>
    <property type="match status" value="1"/>
</dbReference>
<evidence type="ECO:0000256" key="5">
    <source>
        <dbReference type="ARBA" id="ARBA00023136"/>
    </source>
</evidence>
<dbReference type="GO" id="GO:0015112">
    <property type="term" value="F:nitrate transmembrane transporter activity"/>
    <property type="evidence" value="ECO:0007669"/>
    <property type="project" value="InterPro"/>
</dbReference>
<dbReference type="GO" id="GO:0005886">
    <property type="term" value="C:plasma membrane"/>
    <property type="evidence" value="ECO:0007669"/>
    <property type="project" value="UniProtKB-SubCell"/>
</dbReference>
<evidence type="ECO:0000256" key="3">
    <source>
        <dbReference type="ARBA" id="ARBA00022692"/>
    </source>
</evidence>
<feature type="transmembrane region" description="Helical" evidence="6">
    <location>
        <begin position="106"/>
        <end position="123"/>
    </location>
</feature>
<feature type="transmembrane region" description="Helical" evidence="6">
    <location>
        <begin position="257"/>
        <end position="278"/>
    </location>
</feature>
<evidence type="ECO:0000256" key="4">
    <source>
        <dbReference type="ARBA" id="ARBA00022989"/>
    </source>
</evidence>
<comment type="caution">
    <text evidence="7">The sequence shown here is derived from an EMBL/GenBank/DDBJ whole genome shotgun (WGS) entry which is preliminary data.</text>
</comment>
<feature type="transmembrane region" description="Helical" evidence="6">
    <location>
        <begin position="348"/>
        <end position="368"/>
    </location>
</feature>
<accession>A0A133S3W7</accession>
<organism evidence="7">
    <name type="scientific">Veillonella atypica</name>
    <dbReference type="NCBI Taxonomy" id="39777"/>
    <lineage>
        <taxon>Bacteria</taxon>
        <taxon>Bacillati</taxon>
        <taxon>Bacillota</taxon>
        <taxon>Negativicutes</taxon>
        <taxon>Veillonellales</taxon>
        <taxon>Veillonellaceae</taxon>
        <taxon>Veillonella</taxon>
    </lineage>
</organism>
<dbReference type="AlphaFoldDB" id="A0A133S3W7"/>
<dbReference type="Gene3D" id="1.20.1250.20">
    <property type="entry name" value="MFS general substrate transporter like domains"/>
    <property type="match status" value="1"/>
</dbReference>
<feature type="transmembrane region" description="Helical" evidence="6">
    <location>
        <begin position="40"/>
        <end position="64"/>
    </location>
</feature>
<evidence type="ECO:0000256" key="2">
    <source>
        <dbReference type="ARBA" id="ARBA00008432"/>
    </source>
</evidence>
<proteinExistence type="inferred from homology"/>
<feature type="transmembrane region" description="Helical" evidence="6">
    <location>
        <begin position="380"/>
        <end position="398"/>
    </location>
</feature>
<comment type="subcellular location">
    <subcellularLocation>
        <location evidence="1">Cell membrane</location>
        <topology evidence="1">Multi-pass membrane protein</topology>
    </subcellularLocation>
</comment>
<reference evidence="7 8" key="1">
    <citation type="submission" date="2016-01" db="EMBL/GenBank/DDBJ databases">
        <authorList>
            <person name="Oliw E.H."/>
        </authorList>
    </citation>
    <scope>NUCLEOTIDE SEQUENCE [LARGE SCALE GENOMIC DNA]</scope>
    <source>
        <strain evidence="7 8">CMW7756B</strain>
    </source>
</reference>
<protein>
    <submittedName>
        <fullName evidence="7">Transporter, major facilitator family protein</fullName>
    </submittedName>
</protein>
<dbReference type="STRING" id="39777.B7L28_00945"/>
<evidence type="ECO:0000313" key="8">
    <source>
        <dbReference type="Proteomes" id="UP000070226"/>
    </source>
</evidence>
<gene>
    <name evidence="7" type="ORF">HMPREF3233_01257</name>
</gene>
<dbReference type="RefSeq" id="WP_060807677.1">
    <property type="nucleotide sequence ID" value="NZ_KQ958093.1"/>
</dbReference>
<dbReference type="PANTHER" id="PTHR23515">
    <property type="entry name" value="HIGH-AFFINITY NITRATE TRANSPORTER 2.3"/>
    <property type="match status" value="1"/>
</dbReference>
<dbReference type="CDD" id="cd17341">
    <property type="entry name" value="MFS_NRT2_like"/>
    <property type="match status" value="1"/>
</dbReference>
<dbReference type="EMBL" id="LRQT01000055">
    <property type="protein sequence ID" value="KXA63618.1"/>
    <property type="molecule type" value="Genomic_DNA"/>
</dbReference>
<dbReference type="SUPFAM" id="SSF103473">
    <property type="entry name" value="MFS general substrate transporter"/>
    <property type="match status" value="1"/>
</dbReference>
<dbReference type="PATRIC" id="fig|39777.7.peg.1223"/>
<keyword evidence="3 6" id="KW-0812">Transmembrane</keyword>
<feature type="transmembrane region" description="Helical" evidence="6">
    <location>
        <begin position="211"/>
        <end position="236"/>
    </location>
</feature>
<keyword evidence="4 6" id="KW-1133">Transmembrane helix</keyword>